<evidence type="ECO:0000256" key="1">
    <source>
        <dbReference type="SAM" id="MobiDB-lite"/>
    </source>
</evidence>
<proteinExistence type="predicted"/>
<protein>
    <submittedName>
        <fullName evidence="2">Uncharacterized protein</fullName>
    </submittedName>
</protein>
<gene>
    <name evidence="2" type="ORF">M407DRAFT_243643</name>
</gene>
<reference evidence="2 3" key="1">
    <citation type="submission" date="2014-04" db="EMBL/GenBank/DDBJ databases">
        <authorList>
            <consortium name="DOE Joint Genome Institute"/>
            <person name="Kuo A."/>
            <person name="Girlanda M."/>
            <person name="Perotto S."/>
            <person name="Kohler A."/>
            <person name="Nagy L.G."/>
            <person name="Floudas D."/>
            <person name="Copeland A."/>
            <person name="Barry K.W."/>
            <person name="Cichocki N."/>
            <person name="Veneault-Fourrey C."/>
            <person name="LaButti K."/>
            <person name="Lindquist E.A."/>
            <person name="Lipzen A."/>
            <person name="Lundell T."/>
            <person name="Morin E."/>
            <person name="Murat C."/>
            <person name="Sun H."/>
            <person name="Tunlid A."/>
            <person name="Henrissat B."/>
            <person name="Grigoriev I.V."/>
            <person name="Hibbett D.S."/>
            <person name="Martin F."/>
            <person name="Nordberg H.P."/>
            <person name="Cantor M.N."/>
            <person name="Hua S.X."/>
        </authorList>
    </citation>
    <scope>NUCLEOTIDE SEQUENCE [LARGE SCALE GENOMIC DNA]</scope>
    <source>
        <strain evidence="2 3">MUT 4182</strain>
    </source>
</reference>
<dbReference type="EMBL" id="KN823021">
    <property type="protein sequence ID" value="KIO26650.1"/>
    <property type="molecule type" value="Genomic_DNA"/>
</dbReference>
<dbReference type="Proteomes" id="UP000054248">
    <property type="component" value="Unassembled WGS sequence"/>
</dbReference>
<dbReference type="HOGENOM" id="CLU_2689638_0_0_1"/>
<feature type="region of interest" description="Disordered" evidence="1">
    <location>
        <begin position="1"/>
        <end position="20"/>
    </location>
</feature>
<name>A0A0C3Q9G0_9AGAM</name>
<dbReference type="AlphaFoldDB" id="A0A0C3Q9G0"/>
<sequence length="74" mass="8478">MTDCTQVEPPRKVTEATSTTHHGWRCVNPYSSHSNRPKWPSITRGHGPELGWDTPMFKRDLKKGWVKEFPISSA</sequence>
<reference evidence="3" key="2">
    <citation type="submission" date="2015-01" db="EMBL/GenBank/DDBJ databases">
        <title>Evolutionary Origins and Diversification of the Mycorrhizal Mutualists.</title>
        <authorList>
            <consortium name="DOE Joint Genome Institute"/>
            <consortium name="Mycorrhizal Genomics Consortium"/>
            <person name="Kohler A."/>
            <person name="Kuo A."/>
            <person name="Nagy L.G."/>
            <person name="Floudas D."/>
            <person name="Copeland A."/>
            <person name="Barry K.W."/>
            <person name="Cichocki N."/>
            <person name="Veneault-Fourrey C."/>
            <person name="LaButti K."/>
            <person name="Lindquist E.A."/>
            <person name="Lipzen A."/>
            <person name="Lundell T."/>
            <person name="Morin E."/>
            <person name="Murat C."/>
            <person name="Riley R."/>
            <person name="Ohm R."/>
            <person name="Sun H."/>
            <person name="Tunlid A."/>
            <person name="Henrissat B."/>
            <person name="Grigoriev I.V."/>
            <person name="Hibbett D.S."/>
            <person name="Martin F."/>
        </authorList>
    </citation>
    <scope>NUCLEOTIDE SEQUENCE [LARGE SCALE GENOMIC DNA]</scope>
    <source>
        <strain evidence="3">MUT 4182</strain>
    </source>
</reference>
<feature type="region of interest" description="Disordered" evidence="1">
    <location>
        <begin position="30"/>
        <end position="52"/>
    </location>
</feature>
<evidence type="ECO:0000313" key="3">
    <source>
        <dbReference type="Proteomes" id="UP000054248"/>
    </source>
</evidence>
<evidence type="ECO:0000313" key="2">
    <source>
        <dbReference type="EMBL" id="KIO26650.1"/>
    </source>
</evidence>
<keyword evidence="3" id="KW-1185">Reference proteome</keyword>
<accession>A0A0C3Q9G0</accession>
<organism evidence="2 3">
    <name type="scientific">Tulasnella calospora MUT 4182</name>
    <dbReference type="NCBI Taxonomy" id="1051891"/>
    <lineage>
        <taxon>Eukaryota</taxon>
        <taxon>Fungi</taxon>
        <taxon>Dikarya</taxon>
        <taxon>Basidiomycota</taxon>
        <taxon>Agaricomycotina</taxon>
        <taxon>Agaricomycetes</taxon>
        <taxon>Cantharellales</taxon>
        <taxon>Tulasnellaceae</taxon>
        <taxon>Tulasnella</taxon>
    </lineage>
</organism>